<feature type="compositionally biased region" description="Basic and acidic residues" evidence="1">
    <location>
        <begin position="1"/>
        <end position="15"/>
    </location>
</feature>
<keyword evidence="3" id="KW-1185">Reference proteome</keyword>
<reference evidence="3" key="1">
    <citation type="submission" date="2016-06" db="EMBL/GenBank/DDBJ databases">
        <authorList>
            <person name="Varghese N."/>
            <person name="Submissions Spin"/>
        </authorList>
    </citation>
    <scope>NUCLEOTIDE SEQUENCE [LARGE SCALE GENOMIC DNA]</scope>
    <source>
        <strain evidence="3">DSM 44875</strain>
    </source>
</reference>
<feature type="region of interest" description="Disordered" evidence="1">
    <location>
        <begin position="1"/>
        <end position="20"/>
    </location>
</feature>
<sequence>MSESAQQREPDRADGGGDPDVLLDIPKVSVDSIRLAVDGLDADLSLRARLANLLQLDAGVRVHLQGVELDINGVHAEAQLRVRLEQLVAILGRALDTIDNNPQIIEAISRTAGTAIDDVNRGAQQLAAGAAEVTGSALRSRDVLDQQGRQGGAAADRPRPGPSRPGQGEPDRAEPAGPAGRRPEGRPPERQGPEQQRPERQRPEGQGTERQAPDRAGGSAAPDRGPSGNGEGGRDGGGAPGGAQAAAQNAAQLAEQAGETLRQAGRSVWEAIQGGMAQHRQQGHRDG</sequence>
<evidence type="ECO:0000313" key="2">
    <source>
        <dbReference type="EMBL" id="SCE85157.1"/>
    </source>
</evidence>
<dbReference type="EMBL" id="LT607412">
    <property type="protein sequence ID" value="SCE85157.1"/>
    <property type="molecule type" value="Genomic_DNA"/>
</dbReference>
<accession>A0A1C4VMD5</accession>
<protein>
    <submittedName>
        <fullName evidence="2">Uncharacterized protein</fullName>
    </submittedName>
</protein>
<feature type="compositionally biased region" description="Low complexity" evidence="1">
    <location>
        <begin position="242"/>
        <end position="258"/>
    </location>
</feature>
<feature type="region of interest" description="Disordered" evidence="1">
    <location>
        <begin position="146"/>
        <end position="287"/>
    </location>
</feature>
<feature type="compositionally biased region" description="Low complexity" evidence="1">
    <location>
        <begin position="146"/>
        <end position="155"/>
    </location>
</feature>
<feature type="compositionally biased region" description="Gly residues" evidence="1">
    <location>
        <begin position="227"/>
        <end position="241"/>
    </location>
</feature>
<dbReference type="Proteomes" id="UP000198243">
    <property type="component" value="Chromosome I"/>
</dbReference>
<organism evidence="2 3">
    <name type="scientific">Micromonospora coriariae</name>
    <dbReference type="NCBI Taxonomy" id="285665"/>
    <lineage>
        <taxon>Bacteria</taxon>
        <taxon>Bacillati</taxon>
        <taxon>Actinomycetota</taxon>
        <taxon>Actinomycetes</taxon>
        <taxon>Micromonosporales</taxon>
        <taxon>Micromonosporaceae</taxon>
        <taxon>Micromonospora</taxon>
    </lineage>
</organism>
<proteinExistence type="predicted"/>
<dbReference type="AlphaFoldDB" id="A0A1C4VMD5"/>
<gene>
    <name evidence="2" type="ORF">GA0070607_2363</name>
</gene>
<feature type="compositionally biased region" description="Basic and acidic residues" evidence="1">
    <location>
        <begin position="181"/>
        <end position="203"/>
    </location>
</feature>
<evidence type="ECO:0000313" key="3">
    <source>
        <dbReference type="Proteomes" id="UP000198243"/>
    </source>
</evidence>
<name>A0A1C4VMD5_9ACTN</name>
<evidence type="ECO:0000256" key="1">
    <source>
        <dbReference type="SAM" id="MobiDB-lite"/>
    </source>
</evidence>
<dbReference type="OrthoDB" id="6021932at2"/>
<dbReference type="RefSeq" id="WP_089018223.1">
    <property type="nucleotide sequence ID" value="NZ_LT607412.1"/>
</dbReference>